<keyword evidence="3" id="KW-1185">Reference proteome</keyword>
<name>A0ABU1XEH1_9NOCA</name>
<reference evidence="2 3" key="1">
    <citation type="submission" date="2023-07" db="EMBL/GenBank/DDBJ databases">
        <title>Sorghum-associated microbial communities from plants grown in Nebraska, USA.</title>
        <authorList>
            <person name="Schachtman D."/>
        </authorList>
    </citation>
    <scope>NUCLEOTIDE SEQUENCE [LARGE SCALE GENOMIC DNA]</scope>
    <source>
        <strain evidence="2 3">4272</strain>
    </source>
</reference>
<feature type="region of interest" description="Disordered" evidence="1">
    <location>
        <begin position="149"/>
        <end position="209"/>
    </location>
</feature>
<proteinExistence type="predicted"/>
<feature type="compositionally biased region" description="Basic and acidic residues" evidence="1">
    <location>
        <begin position="194"/>
        <end position="203"/>
    </location>
</feature>
<protein>
    <submittedName>
        <fullName evidence="2">Uncharacterized protein</fullName>
    </submittedName>
</protein>
<dbReference type="EMBL" id="JAVDWW010000004">
    <property type="protein sequence ID" value="MDR7168943.1"/>
    <property type="molecule type" value="Genomic_DNA"/>
</dbReference>
<gene>
    <name evidence="2" type="ORF">J2W56_002684</name>
</gene>
<organism evidence="2 3">
    <name type="scientific">Nocardia kruczakiae</name>
    <dbReference type="NCBI Taxonomy" id="261477"/>
    <lineage>
        <taxon>Bacteria</taxon>
        <taxon>Bacillati</taxon>
        <taxon>Actinomycetota</taxon>
        <taxon>Actinomycetes</taxon>
        <taxon>Mycobacteriales</taxon>
        <taxon>Nocardiaceae</taxon>
        <taxon>Nocardia</taxon>
    </lineage>
</organism>
<dbReference type="Proteomes" id="UP001251217">
    <property type="component" value="Unassembled WGS sequence"/>
</dbReference>
<comment type="caution">
    <text evidence="2">The sequence shown here is derived from an EMBL/GenBank/DDBJ whole genome shotgun (WGS) entry which is preliminary data.</text>
</comment>
<evidence type="ECO:0000313" key="3">
    <source>
        <dbReference type="Proteomes" id="UP001251217"/>
    </source>
</evidence>
<evidence type="ECO:0000313" key="2">
    <source>
        <dbReference type="EMBL" id="MDR7168943.1"/>
    </source>
</evidence>
<accession>A0ABU1XEH1</accession>
<evidence type="ECO:0000256" key="1">
    <source>
        <dbReference type="SAM" id="MobiDB-lite"/>
    </source>
</evidence>
<sequence>MTATSCGYARCRASVLESDLHCAKISRSRRSARRRTDRAWRASWRTAPPSTLTRRFGLARLFGGRHLGCRAVAQPLDFIFKSLQRSVLEGLGRITCGAELEVHVAAVAVDDSVPRSLAATTPSITLAATHMPNKSVVTFVGSLIGGPASGGTDQSLRRSSTTTRRRSRRPYCERLQGFTPSALGAGDLEPTLRGLDEGRRHAGDSSTAR</sequence>